<proteinExistence type="predicted"/>
<dbReference type="EMBL" id="CAUYUJ010000740">
    <property type="protein sequence ID" value="CAK0792269.1"/>
    <property type="molecule type" value="Genomic_DNA"/>
</dbReference>
<comment type="caution">
    <text evidence="1">The sequence shown here is derived from an EMBL/GenBank/DDBJ whole genome shotgun (WGS) entry which is preliminary data.</text>
</comment>
<gene>
    <name evidence="1" type="ORF">PCOR1329_LOCUS2918</name>
</gene>
<evidence type="ECO:0000313" key="1">
    <source>
        <dbReference type="EMBL" id="CAK0792269.1"/>
    </source>
</evidence>
<name>A0ABN9PI82_9DINO</name>
<evidence type="ECO:0008006" key="3">
    <source>
        <dbReference type="Google" id="ProtNLM"/>
    </source>
</evidence>
<reference evidence="1" key="1">
    <citation type="submission" date="2023-10" db="EMBL/GenBank/DDBJ databases">
        <authorList>
            <person name="Chen Y."/>
            <person name="Shah S."/>
            <person name="Dougan E. K."/>
            <person name="Thang M."/>
            <person name="Chan C."/>
        </authorList>
    </citation>
    <scope>NUCLEOTIDE SEQUENCE [LARGE SCALE GENOMIC DNA]</scope>
</reference>
<keyword evidence="2" id="KW-1185">Reference proteome</keyword>
<organism evidence="1 2">
    <name type="scientific">Prorocentrum cordatum</name>
    <dbReference type="NCBI Taxonomy" id="2364126"/>
    <lineage>
        <taxon>Eukaryota</taxon>
        <taxon>Sar</taxon>
        <taxon>Alveolata</taxon>
        <taxon>Dinophyceae</taxon>
        <taxon>Prorocentrales</taxon>
        <taxon>Prorocentraceae</taxon>
        <taxon>Prorocentrum</taxon>
    </lineage>
</organism>
<evidence type="ECO:0000313" key="2">
    <source>
        <dbReference type="Proteomes" id="UP001189429"/>
    </source>
</evidence>
<protein>
    <recommendedName>
        <fullName evidence="3">Protein xylosyltransferase</fullName>
    </recommendedName>
</protein>
<accession>A0ABN9PI82</accession>
<sequence>HGLELSTDYTGWMCTEDTIQFHLESMQSLTSDGWTHVYSFRGDVRDVVQKVRACDIDPLVHELLMSRPLLHQPKTLMADVHHKVPDWAYNAMFKIQEKHGVNEYTHDCQLEFLFKHRHVLFNRCSSFIDVMSGDGHPSCRTYNIWLVERLALAEQYAEDGFFHENSASFPYWRKFAKLHDSHRIFTIKANPLNSGWGLSRDRCLTFGLSTRTAVWCGPQSIDDVQAEFDSLFGCLIPNCDSDTFFIDSESGVLSMLRERLARRGNFVKDDVDLKNFDWKAVLTPGQRSRLTALEATKCGREGLSGLFET</sequence>
<dbReference type="Proteomes" id="UP001189429">
    <property type="component" value="Unassembled WGS sequence"/>
</dbReference>
<feature type="non-terminal residue" evidence="1">
    <location>
        <position position="1"/>
    </location>
</feature>